<proteinExistence type="predicted"/>
<feature type="transmembrane region" description="Helical" evidence="1">
    <location>
        <begin position="63"/>
        <end position="82"/>
    </location>
</feature>
<sequence length="87" mass="9199">MVGRGRHDGLVDLGWAVRRPGDLLPPPAAALVVLSVLLSVSGFAWLMAALVQAGPPQFGRRLTAWDAALFSFTASFGVQMALRLGLI</sequence>
<keyword evidence="1" id="KW-0472">Membrane</keyword>
<evidence type="ECO:0000256" key="1">
    <source>
        <dbReference type="SAM" id="Phobius"/>
    </source>
</evidence>
<accession>A0ABQ4TX19</accession>
<reference evidence="2" key="1">
    <citation type="journal article" date="2021" name="Front. Microbiol.">
        <title>Comprehensive Comparative Genomics and Phenotyping of Methylobacterium Species.</title>
        <authorList>
            <person name="Alessa O."/>
            <person name="Ogura Y."/>
            <person name="Fujitani Y."/>
            <person name="Takami H."/>
            <person name="Hayashi T."/>
            <person name="Sahin N."/>
            <person name="Tani A."/>
        </authorList>
    </citation>
    <scope>NUCLEOTIDE SEQUENCE</scope>
    <source>
        <strain evidence="2">DSM 23632</strain>
    </source>
</reference>
<dbReference type="Proteomes" id="UP001055057">
    <property type="component" value="Unassembled WGS sequence"/>
</dbReference>
<reference evidence="2" key="2">
    <citation type="submission" date="2021-08" db="EMBL/GenBank/DDBJ databases">
        <authorList>
            <person name="Tani A."/>
            <person name="Ola A."/>
            <person name="Ogura Y."/>
            <person name="Katsura K."/>
            <person name="Hayashi T."/>
        </authorList>
    </citation>
    <scope>NUCLEOTIDE SEQUENCE</scope>
    <source>
        <strain evidence="2">DSM 23632</strain>
    </source>
</reference>
<keyword evidence="1" id="KW-0812">Transmembrane</keyword>
<organism evidence="2 3">
    <name type="scientific">Methylobacterium trifolii</name>
    <dbReference type="NCBI Taxonomy" id="1003092"/>
    <lineage>
        <taxon>Bacteria</taxon>
        <taxon>Pseudomonadati</taxon>
        <taxon>Pseudomonadota</taxon>
        <taxon>Alphaproteobacteria</taxon>
        <taxon>Hyphomicrobiales</taxon>
        <taxon>Methylobacteriaceae</taxon>
        <taxon>Methylobacterium</taxon>
    </lineage>
</organism>
<name>A0ABQ4TX19_9HYPH</name>
<evidence type="ECO:0008006" key="4">
    <source>
        <dbReference type="Google" id="ProtNLM"/>
    </source>
</evidence>
<keyword evidence="3" id="KW-1185">Reference proteome</keyword>
<comment type="caution">
    <text evidence="2">The sequence shown here is derived from an EMBL/GenBank/DDBJ whole genome shotgun (WGS) entry which is preliminary data.</text>
</comment>
<keyword evidence="1" id="KW-1133">Transmembrane helix</keyword>
<dbReference type="EMBL" id="BPRB01000062">
    <property type="protein sequence ID" value="GJE59106.1"/>
    <property type="molecule type" value="Genomic_DNA"/>
</dbReference>
<gene>
    <name evidence="2" type="ORF">MPOCJGCO_1193</name>
</gene>
<evidence type="ECO:0000313" key="3">
    <source>
        <dbReference type="Proteomes" id="UP001055057"/>
    </source>
</evidence>
<protein>
    <recommendedName>
        <fullName evidence="4">MFS transporter</fullName>
    </recommendedName>
</protein>
<evidence type="ECO:0000313" key="2">
    <source>
        <dbReference type="EMBL" id="GJE59106.1"/>
    </source>
</evidence>
<feature type="transmembrane region" description="Helical" evidence="1">
    <location>
        <begin position="28"/>
        <end position="51"/>
    </location>
</feature>